<proteinExistence type="predicted"/>
<dbReference type="Proteomes" id="UP001596380">
    <property type="component" value="Unassembled WGS sequence"/>
</dbReference>
<protein>
    <recommendedName>
        <fullName evidence="7">Mce-associated membrane protein</fullName>
    </recommendedName>
</protein>
<reference evidence="6" key="1">
    <citation type="journal article" date="2019" name="Int. J. Syst. Evol. Microbiol.">
        <title>The Global Catalogue of Microorganisms (GCM) 10K type strain sequencing project: providing services to taxonomists for standard genome sequencing and annotation.</title>
        <authorList>
            <consortium name="The Broad Institute Genomics Platform"/>
            <consortium name="The Broad Institute Genome Sequencing Center for Infectious Disease"/>
            <person name="Wu L."/>
            <person name="Ma J."/>
        </authorList>
    </citation>
    <scope>NUCLEOTIDE SEQUENCE [LARGE SCALE GENOMIC DNA]</scope>
    <source>
        <strain evidence="6">JCM 3369</strain>
    </source>
</reference>
<evidence type="ECO:0008006" key="7">
    <source>
        <dbReference type="Google" id="ProtNLM"/>
    </source>
</evidence>
<dbReference type="PANTHER" id="PTHR37042:SF4">
    <property type="entry name" value="OUTER MEMBRANE PROTEIN RV1973"/>
    <property type="match status" value="1"/>
</dbReference>
<keyword evidence="2 4" id="KW-0472">Membrane</keyword>
<keyword evidence="4" id="KW-0812">Transmembrane</keyword>
<feature type="transmembrane region" description="Helical" evidence="4">
    <location>
        <begin position="27"/>
        <end position="50"/>
    </location>
</feature>
<accession>A0ABW2CFX3</accession>
<keyword evidence="4" id="KW-1133">Transmembrane helix</keyword>
<evidence type="ECO:0000256" key="3">
    <source>
        <dbReference type="SAM" id="MobiDB-lite"/>
    </source>
</evidence>
<dbReference type="RefSeq" id="WP_175249946.1">
    <property type="nucleotide sequence ID" value="NZ_JBHSXE010000001.1"/>
</dbReference>
<dbReference type="EMBL" id="JBHSXS010000005">
    <property type="protein sequence ID" value="MFC6880594.1"/>
    <property type="molecule type" value="Genomic_DNA"/>
</dbReference>
<gene>
    <name evidence="5" type="ORF">ACFQKB_12560</name>
</gene>
<evidence type="ECO:0000256" key="2">
    <source>
        <dbReference type="ARBA" id="ARBA00023136"/>
    </source>
</evidence>
<evidence type="ECO:0000256" key="1">
    <source>
        <dbReference type="ARBA" id="ARBA00004370"/>
    </source>
</evidence>
<dbReference type="PANTHER" id="PTHR37042">
    <property type="entry name" value="OUTER MEMBRANE PROTEIN RV1973"/>
    <property type="match status" value="1"/>
</dbReference>
<name>A0ABW2CFX3_9ACTN</name>
<organism evidence="5 6">
    <name type="scientific">Actinomadura yumaensis</name>
    <dbReference type="NCBI Taxonomy" id="111807"/>
    <lineage>
        <taxon>Bacteria</taxon>
        <taxon>Bacillati</taxon>
        <taxon>Actinomycetota</taxon>
        <taxon>Actinomycetes</taxon>
        <taxon>Streptosporangiales</taxon>
        <taxon>Thermomonosporaceae</taxon>
        <taxon>Actinomadura</taxon>
    </lineage>
</organism>
<comment type="caution">
    <text evidence="5">The sequence shown here is derived from an EMBL/GenBank/DDBJ whole genome shotgun (WGS) entry which is preliminary data.</text>
</comment>
<evidence type="ECO:0000256" key="4">
    <source>
        <dbReference type="SAM" id="Phobius"/>
    </source>
</evidence>
<evidence type="ECO:0000313" key="6">
    <source>
        <dbReference type="Proteomes" id="UP001596380"/>
    </source>
</evidence>
<evidence type="ECO:0000313" key="5">
    <source>
        <dbReference type="EMBL" id="MFC6880594.1"/>
    </source>
</evidence>
<comment type="subcellular location">
    <subcellularLocation>
        <location evidence="1">Membrane</location>
    </subcellularLocation>
</comment>
<sequence>MATAETTAESTGSDAPDAPARPARPLLAGWGVVGWAAIVLAAAFLAWAAWPGGDGAKDGPARDRDTVLRTARQQIATLNTMDRANADAGLRAWLGASTGPLHDQLRRDEPQSRAKIQKARTSAAGTVTDAAVLSLDTATGRAKVIAAVRVRLTPETGAPSDQRKRFEAGLSRTPAGWKLESLTAIPAGAR</sequence>
<feature type="region of interest" description="Disordered" evidence="3">
    <location>
        <begin position="1"/>
        <end position="20"/>
    </location>
</feature>
<keyword evidence="6" id="KW-1185">Reference proteome</keyword>